<dbReference type="InterPro" id="IPR040919">
    <property type="entry name" value="Asparaginase_C"/>
</dbReference>
<dbReference type="Pfam" id="PF17763">
    <property type="entry name" value="Asparaginase_C"/>
    <property type="match status" value="1"/>
</dbReference>
<evidence type="ECO:0000256" key="3">
    <source>
        <dbReference type="PIRSR" id="PIRSR001220-1"/>
    </source>
</evidence>
<dbReference type="InterPro" id="IPR006034">
    <property type="entry name" value="Asparaginase/glutaminase-like"/>
</dbReference>
<feature type="domain" description="Asparaginase/glutaminase C-terminal" evidence="7">
    <location>
        <begin position="214"/>
        <end position="326"/>
    </location>
</feature>
<dbReference type="Pfam" id="PF00710">
    <property type="entry name" value="Asparaginase"/>
    <property type="match status" value="1"/>
</dbReference>
<dbReference type="PROSITE" id="PS00917">
    <property type="entry name" value="ASN_GLN_ASE_2"/>
    <property type="match status" value="1"/>
</dbReference>
<dbReference type="Gene3D" id="3.40.50.1170">
    <property type="entry name" value="L-asparaginase, N-terminal domain"/>
    <property type="match status" value="1"/>
</dbReference>
<evidence type="ECO:0000313" key="8">
    <source>
        <dbReference type="EMBL" id="CAA9312446.1"/>
    </source>
</evidence>
<evidence type="ECO:0000259" key="7">
    <source>
        <dbReference type="Pfam" id="PF17763"/>
    </source>
</evidence>
<feature type="active site" evidence="4">
    <location>
        <position position="18"/>
    </location>
</feature>
<dbReference type="CDD" id="cd08964">
    <property type="entry name" value="L-asparaginase_II"/>
    <property type="match status" value="1"/>
</dbReference>
<dbReference type="InterPro" id="IPR020827">
    <property type="entry name" value="Asparaginase/glutaminase_AS1"/>
</dbReference>
<evidence type="ECO:0000256" key="2">
    <source>
        <dbReference type="ARBA" id="ARBA00022801"/>
    </source>
</evidence>
<dbReference type="PROSITE" id="PS00144">
    <property type="entry name" value="ASN_GLN_ASE_1"/>
    <property type="match status" value="1"/>
</dbReference>
<dbReference type="InterPro" id="IPR004550">
    <property type="entry name" value="AsnASE_II"/>
</dbReference>
<dbReference type="InterPro" id="IPR027473">
    <property type="entry name" value="L-asparaginase_C"/>
</dbReference>
<dbReference type="SMART" id="SM00870">
    <property type="entry name" value="Asparaginase"/>
    <property type="match status" value="1"/>
</dbReference>
<proteinExistence type="inferred from homology"/>
<dbReference type="InterPro" id="IPR036152">
    <property type="entry name" value="Asp/glu_Ase-like_sf"/>
</dbReference>
<keyword evidence="2 8" id="KW-0378">Hydrolase</keyword>
<dbReference type="SUPFAM" id="SSF53774">
    <property type="entry name" value="Glutaminase/Asparaginase"/>
    <property type="match status" value="1"/>
</dbReference>
<gene>
    <name evidence="8" type="ORF">AVDCRST_MAG68-1448</name>
</gene>
<feature type="domain" description="L-asparaginase N-terminal" evidence="6">
    <location>
        <begin position="9"/>
        <end position="199"/>
    </location>
</feature>
<dbReference type="InterPro" id="IPR037152">
    <property type="entry name" value="L-asparaginase_N_sf"/>
</dbReference>
<dbReference type="EC" id="3.5.1.1" evidence="8"/>
<dbReference type="PRINTS" id="PR00139">
    <property type="entry name" value="ASNGLNASE"/>
</dbReference>
<protein>
    <submittedName>
        <fullName evidence="8">L-asparaginase</fullName>
        <ecNumber evidence="8">3.5.1.1</ecNumber>
    </submittedName>
</protein>
<dbReference type="PIRSF" id="PIRSF500176">
    <property type="entry name" value="L_ASNase"/>
    <property type="match status" value="1"/>
</dbReference>
<dbReference type="AlphaFoldDB" id="A0A6J4KQE4"/>
<dbReference type="PANTHER" id="PTHR11707">
    <property type="entry name" value="L-ASPARAGINASE"/>
    <property type="match status" value="1"/>
</dbReference>
<dbReference type="GO" id="GO:0004067">
    <property type="term" value="F:asparaginase activity"/>
    <property type="evidence" value="ECO:0007669"/>
    <property type="project" value="UniProtKB-UniRule"/>
</dbReference>
<sequence length="336" mass="36111">MAEDGALPRVVLIATGGTISMRIDPERGGAVPRLTGSEILHTVPGVEEVARLEVREFGRYPGPHMTIDRMWELRRAILDAIGEGGVDGVVVTHGTDTIEETAYLLDRSLPAETPVVITGAMRNSSELSWDGPANLMSAVEVAASREARGRGTMVVMDEEIVQGAEVVKTHTEAAGTFRSPNWGPLGITDKGRVLFYRESRRKRPLEPETPIPAVDLVKVVAGMDARLVEASLDSGARGIVLEALGRGNVPPAVVPGIRRWVDAGRPVVVASRSARGRVLDTYAYPGGGHELREMGAIFADHMTGQQARIELMLALGVFGDELARVRDVVEAGRYGE</sequence>
<accession>A0A6J4KQE4</accession>
<dbReference type="EMBL" id="CADCTW010000074">
    <property type="protein sequence ID" value="CAA9312446.1"/>
    <property type="molecule type" value="Genomic_DNA"/>
</dbReference>
<organism evidence="8">
    <name type="scientific">uncultured Gemmatimonadota bacterium</name>
    <dbReference type="NCBI Taxonomy" id="203437"/>
    <lineage>
        <taxon>Bacteria</taxon>
        <taxon>Pseudomonadati</taxon>
        <taxon>Gemmatimonadota</taxon>
        <taxon>environmental samples</taxon>
    </lineage>
</organism>
<reference evidence="8" key="1">
    <citation type="submission" date="2020-02" db="EMBL/GenBank/DDBJ databases">
        <authorList>
            <person name="Meier V. D."/>
        </authorList>
    </citation>
    <scope>NUCLEOTIDE SEQUENCE</scope>
    <source>
        <strain evidence="8">AVDCRST_MAG68</strain>
    </source>
</reference>
<dbReference type="SFLD" id="SFLDS00057">
    <property type="entry name" value="Glutaminase/Asparaginase"/>
    <property type="match status" value="1"/>
</dbReference>
<dbReference type="FunFam" id="3.40.50.1170:FF:000001">
    <property type="entry name" value="L-asparaginase 2"/>
    <property type="match status" value="1"/>
</dbReference>
<feature type="active site" evidence="5">
    <location>
        <position position="95"/>
    </location>
</feature>
<name>A0A6J4KQE4_9BACT</name>
<feature type="active site" description="O-isoaspartyl threonine intermediate" evidence="3">
    <location>
        <position position="18"/>
    </location>
</feature>
<dbReference type="InterPro" id="IPR027475">
    <property type="entry name" value="Asparaginase/glutaminase_AS2"/>
</dbReference>
<evidence type="ECO:0000256" key="5">
    <source>
        <dbReference type="PROSITE-ProRule" id="PRU10100"/>
    </source>
</evidence>
<dbReference type="PROSITE" id="PS51732">
    <property type="entry name" value="ASN_GLN_ASE_3"/>
    <property type="match status" value="1"/>
</dbReference>
<evidence type="ECO:0000256" key="4">
    <source>
        <dbReference type="PROSITE-ProRule" id="PRU10099"/>
    </source>
</evidence>
<dbReference type="PIRSF" id="PIRSF001220">
    <property type="entry name" value="L-ASNase_gatD"/>
    <property type="match status" value="1"/>
</dbReference>
<evidence type="ECO:0000256" key="1">
    <source>
        <dbReference type="ARBA" id="ARBA00010518"/>
    </source>
</evidence>
<dbReference type="InterPro" id="IPR027474">
    <property type="entry name" value="L-asparaginase_N"/>
</dbReference>
<evidence type="ECO:0000259" key="6">
    <source>
        <dbReference type="Pfam" id="PF00710"/>
    </source>
</evidence>
<dbReference type="Gene3D" id="3.40.50.40">
    <property type="match status" value="1"/>
</dbReference>
<dbReference type="PANTHER" id="PTHR11707:SF28">
    <property type="entry name" value="60 KDA LYSOPHOSPHOLIPASE"/>
    <property type="match status" value="1"/>
</dbReference>
<comment type="similarity">
    <text evidence="1">Belongs to the asparaginase 1 family.</text>
</comment>
<dbReference type="GO" id="GO:0006528">
    <property type="term" value="P:asparagine metabolic process"/>
    <property type="evidence" value="ECO:0007669"/>
    <property type="project" value="InterPro"/>
</dbReference>